<keyword evidence="7" id="KW-0732">Signal</keyword>
<evidence type="ECO:0000256" key="7">
    <source>
        <dbReference type="SAM" id="SignalP"/>
    </source>
</evidence>
<dbReference type="GO" id="GO:0005886">
    <property type="term" value="C:plasma membrane"/>
    <property type="evidence" value="ECO:0007669"/>
    <property type="project" value="UniProtKB-SubCell"/>
</dbReference>
<evidence type="ECO:0000256" key="2">
    <source>
        <dbReference type="ARBA" id="ARBA00007531"/>
    </source>
</evidence>
<dbReference type="Proteomes" id="UP000193317">
    <property type="component" value="Unassembled WGS sequence"/>
</dbReference>
<keyword evidence="9" id="KW-1185">Reference proteome</keyword>
<dbReference type="RefSeq" id="WP_085670940.1">
    <property type="nucleotide sequence ID" value="NZ_JACKRU010000119.1"/>
</dbReference>
<evidence type="ECO:0000256" key="5">
    <source>
        <dbReference type="ARBA" id="ARBA00022989"/>
    </source>
</evidence>
<feature type="signal peptide" evidence="7">
    <location>
        <begin position="1"/>
        <end position="26"/>
    </location>
</feature>
<evidence type="ECO:0000256" key="4">
    <source>
        <dbReference type="ARBA" id="ARBA00022692"/>
    </source>
</evidence>
<keyword evidence="4" id="KW-0812">Transmembrane</keyword>
<evidence type="ECO:0000256" key="1">
    <source>
        <dbReference type="ARBA" id="ARBA00004236"/>
    </source>
</evidence>
<keyword evidence="5" id="KW-1133">Transmembrane helix</keyword>
<dbReference type="AlphaFoldDB" id="A0A1X2EHZ8"/>
<keyword evidence="6" id="KW-0472">Membrane</keyword>
<comment type="subcellular location">
    <subcellularLocation>
        <location evidence="1">Cell membrane</location>
    </subcellularLocation>
</comment>
<dbReference type="InterPro" id="IPR008693">
    <property type="entry name" value="MmpS"/>
</dbReference>
<comment type="similarity">
    <text evidence="2">Belongs to the MmpS family.</text>
</comment>
<dbReference type="OrthoDB" id="3694999at2"/>
<reference evidence="8 9" key="1">
    <citation type="submission" date="2016-01" db="EMBL/GenBank/DDBJ databases">
        <title>The new phylogeny of the genus Mycobacterium.</title>
        <authorList>
            <person name="Tarcisio F."/>
            <person name="Conor M."/>
            <person name="Antonella G."/>
            <person name="Elisabetta G."/>
            <person name="Giulia F.S."/>
            <person name="Sara T."/>
            <person name="Anna F."/>
            <person name="Clotilde B."/>
            <person name="Roberto B."/>
            <person name="Veronica D.S."/>
            <person name="Fabio R."/>
            <person name="Monica P."/>
            <person name="Olivier J."/>
            <person name="Enrico T."/>
            <person name="Nicola S."/>
        </authorList>
    </citation>
    <scope>NUCLEOTIDE SEQUENCE [LARGE SCALE GENOMIC DNA]</scope>
    <source>
        <strain evidence="8 9">DSM 44166</strain>
    </source>
</reference>
<dbReference type="Gene3D" id="2.60.40.2880">
    <property type="entry name" value="MmpS1-5, C-terminal soluble domain"/>
    <property type="match status" value="1"/>
</dbReference>
<dbReference type="EMBL" id="LQPW01000086">
    <property type="protein sequence ID" value="ORX02647.1"/>
    <property type="molecule type" value="Genomic_DNA"/>
</dbReference>
<comment type="caution">
    <text evidence="8">The sequence shown here is derived from an EMBL/GenBank/DDBJ whole genome shotgun (WGS) entry which is preliminary data.</text>
</comment>
<evidence type="ECO:0000256" key="3">
    <source>
        <dbReference type="ARBA" id="ARBA00022475"/>
    </source>
</evidence>
<proteinExistence type="inferred from homology"/>
<evidence type="ECO:0000313" key="8">
    <source>
        <dbReference type="EMBL" id="ORX02647.1"/>
    </source>
</evidence>
<dbReference type="Pfam" id="PF05423">
    <property type="entry name" value="Mycobact_memb"/>
    <property type="match status" value="1"/>
</dbReference>
<accession>A0A1X2EHZ8</accession>
<organism evidence="8 9">
    <name type="scientific">Mycobacterium szulgai</name>
    <dbReference type="NCBI Taxonomy" id="1787"/>
    <lineage>
        <taxon>Bacteria</taxon>
        <taxon>Bacillati</taxon>
        <taxon>Actinomycetota</taxon>
        <taxon>Actinomycetes</taxon>
        <taxon>Mycobacteriales</taxon>
        <taxon>Mycobacteriaceae</taxon>
        <taxon>Mycobacterium</taxon>
    </lineage>
</organism>
<protein>
    <submittedName>
        <fullName evidence="8">Uncharacterized protein</fullName>
    </submittedName>
</protein>
<feature type="chain" id="PRO_5012462506" evidence="7">
    <location>
        <begin position="27"/>
        <end position="112"/>
    </location>
</feature>
<evidence type="ECO:0000256" key="6">
    <source>
        <dbReference type="ARBA" id="ARBA00023136"/>
    </source>
</evidence>
<evidence type="ECO:0000313" key="9">
    <source>
        <dbReference type="Proteomes" id="UP000193317"/>
    </source>
</evidence>
<gene>
    <name evidence="8" type="ORF">AWC27_28180</name>
</gene>
<keyword evidence="3" id="KW-1003">Cell membrane</keyword>
<name>A0A1X2EHZ8_MYCSZ</name>
<dbReference type="InterPro" id="IPR038468">
    <property type="entry name" value="MmpS_C"/>
</dbReference>
<sequence>MKLLSGPSILLALGIGFTATCGLANADPTPKARYEVSGSGMAEYISYQTVEGQQHAVNVPLPWSTEFTSFGGQVFVLSAQGPGSITCKISLDGNVVSQQTATGVPGHTVCTH</sequence>